<keyword evidence="6 10" id="KW-0548">Nucleotidyltransferase</keyword>
<evidence type="ECO:0000256" key="9">
    <source>
        <dbReference type="ARBA" id="ARBA00049336"/>
    </source>
</evidence>
<evidence type="ECO:0000256" key="2">
    <source>
        <dbReference type="ARBA" id="ARBA00010480"/>
    </source>
</evidence>
<dbReference type="Proteomes" id="UP000598217">
    <property type="component" value="Unassembled WGS sequence"/>
</dbReference>
<dbReference type="NCBIfam" id="TIGR01207">
    <property type="entry name" value="rmlA"/>
    <property type="match status" value="1"/>
</dbReference>
<sequence length="294" mass="31850">MGDHMKGIVLAGGGGSRLHPLTLATSKQLLPVYDKPMIYYPLSVLMQAGITDILVISTPDALPSMRALLGDGSHLGISLSYAEQTEPRGIADAFLVGADHVAGSPTVLILGDNIFHGPGLPAALAAARDNEKGCTLFGYRVEDPERFAVAGTDGNGKLVSLEEKPERPISDIAVTGLYFYDSDVVDIAKRVRPSGRGELEITDVNRIYLEEKDADLVVLGRGCSWLDAGTTESLNEAVQYVRALESRQRIRISCLEEIAFSMGLITAEECYELGYEMRNSDYGKYVMSIARPNH</sequence>
<comment type="caution">
    <text evidence="12">The sequence shown here is derived from an EMBL/GenBank/DDBJ whole genome shotgun (WGS) entry which is preliminary data.</text>
</comment>
<evidence type="ECO:0000256" key="10">
    <source>
        <dbReference type="RuleBase" id="RU003706"/>
    </source>
</evidence>
<protein>
    <recommendedName>
        <fullName evidence="4 10">Glucose-1-phosphate thymidylyltransferase</fullName>
        <ecNumber evidence="3 10">2.7.7.24</ecNumber>
    </recommendedName>
</protein>
<evidence type="ECO:0000256" key="8">
    <source>
        <dbReference type="ARBA" id="ARBA00022842"/>
    </source>
</evidence>
<evidence type="ECO:0000256" key="5">
    <source>
        <dbReference type="ARBA" id="ARBA00022679"/>
    </source>
</evidence>
<dbReference type="Gene3D" id="3.90.550.10">
    <property type="entry name" value="Spore Coat Polysaccharide Biosynthesis Protein SpsA, Chain A"/>
    <property type="match status" value="1"/>
</dbReference>
<feature type="domain" description="Nucleotidyl transferase" evidence="11">
    <location>
        <begin position="6"/>
        <end position="240"/>
    </location>
</feature>
<dbReference type="EMBL" id="JADBDY010000001">
    <property type="protein sequence ID" value="MBE1455954.1"/>
    <property type="molecule type" value="Genomic_DNA"/>
</dbReference>
<evidence type="ECO:0000256" key="4">
    <source>
        <dbReference type="ARBA" id="ARBA00017654"/>
    </source>
</evidence>
<evidence type="ECO:0000259" key="11">
    <source>
        <dbReference type="Pfam" id="PF00483"/>
    </source>
</evidence>
<comment type="catalytic activity">
    <reaction evidence="9 10">
        <text>dTTP + alpha-D-glucose 1-phosphate + H(+) = dTDP-alpha-D-glucose + diphosphate</text>
        <dbReference type="Rhea" id="RHEA:15225"/>
        <dbReference type="ChEBI" id="CHEBI:15378"/>
        <dbReference type="ChEBI" id="CHEBI:33019"/>
        <dbReference type="ChEBI" id="CHEBI:37568"/>
        <dbReference type="ChEBI" id="CHEBI:57477"/>
        <dbReference type="ChEBI" id="CHEBI:58601"/>
        <dbReference type="EC" id="2.7.7.24"/>
    </reaction>
</comment>
<organism evidence="12 13">
    <name type="scientific">Nocardiopsis terrae</name>
    <dbReference type="NCBI Taxonomy" id="372655"/>
    <lineage>
        <taxon>Bacteria</taxon>
        <taxon>Bacillati</taxon>
        <taxon>Actinomycetota</taxon>
        <taxon>Actinomycetes</taxon>
        <taxon>Streptosporangiales</taxon>
        <taxon>Nocardiopsidaceae</taxon>
        <taxon>Nocardiopsis</taxon>
    </lineage>
</organism>
<dbReference type="PANTHER" id="PTHR43532">
    <property type="entry name" value="GLUCOSE-1-PHOSPHATE THYMIDYLYLTRANSFERASE"/>
    <property type="match status" value="1"/>
</dbReference>
<evidence type="ECO:0000313" key="12">
    <source>
        <dbReference type="EMBL" id="MBE1455954.1"/>
    </source>
</evidence>
<name>A0ABR9HA84_9ACTN</name>
<dbReference type="GO" id="GO:0008879">
    <property type="term" value="F:glucose-1-phosphate thymidylyltransferase activity"/>
    <property type="evidence" value="ECO:0007669"/>
    <property type="project" value="UniProtKB-EC"/>
</dbReference>
<keyword evidence="5 10" id="KW-0808">Transferase</keyword>
<accession>A0ABR9HA84</accession>
<dbReference type="InterPro" id="IPR005907">
    <property type="entry name" value="G1P_thy_trans_s"/>
</dbReference>
<comment type="cofactor">
    <cofactor evidence="1">
        <name>Mg(2+)</name>
        <dbReference type="ChEBI" id="CHEBI:18420"/>
    </cofactor>
</comment>
<evidence type="ECO:0000256" key="1">
    <source>
        <dbReference type="ARBA" id="ARBA00001946"/>
    </source>
</evidence>
<evidence type="ECO:0000256" key="6">
    <source>
        <dbReference type="ARBA" id="ARBA00022695"/>
    </source>
</evidence>
<keyword evidence="13" id="KW-1185">Reference proteome</keyword>
<keyword evidence="7 10" id="KW-0479">Metal-binding</keyword>
<dbReference type="EC" id="2.7.7.24" evidence="3 10"/>
<evidence type="ECO:0000256" key="7">
    <source>
        <dbReference type="ARBA" id="ARBA00022723"/>
    </source>
</evidence>
<reference evidence="12 13" key="1">
    <citation type="submission" date="2020-10" db="EMBL/GenBank/DDBJ databases">
        <title>Sequencing the genomes of 1000 actinobacteria strains.</title>
        <authorList>
            <person name="Klenk H.-P."/>
        </authorList>
    </citation>
    <scope>NUCLEOTIDE SEQUENCE [LARGE SCALE GENOMIC DNA]</scope>
    <source>
        <strain evidence="12 13">DSM 45157</strain>
    </source>
</reference>
<evidence type="ECO:0000313" key="13">
    <source>
        <dbReference type="Proteomes" id="UP000598217"/>
    </source>
</evidence>
<dbReference type="InterPro" id="IPR029044">
    <property type="entry name" value="Nucleotide-diphossugar_trans"/>
</dbReference>
<dbReference type="InterPro" id="IPR005835">
    <property type="entry name" value="NTP_transferase_dom"/>
</dbReference>
<gene>
    <name evidence="12" type="ORF">H4W79_000168</name>
</gene>
<keyword evidence="8 10" id="KW-0460">Magnesium</keyword>
<comment type="function">
    <text evidence="10">Catalyzes the formation of dTDP-glucose, from dTTP and glucose 1-phosphate, as well as its pyrophosphorolysis.</text>
</comment>
<dbReference type="Pfam" id="PF00483">
    <property type="entry name" value="NTP_transferase"/>
    <property type="match status" value="1"/>
</dbReference>
<evidence type="ECO:0000256" key="3">
    <source>
        <dbReference type="ARBA" id="ARBA00012461"/>
    </source>
</evidence>
<comment type="similarity">
    <text evidence="2 10">Belongs to the glucose-1-phosphate thymidylyltransferase family.</text>
</comment>
<dbReference type="PANTHER" id="PTHR43532:SF1">
    <property type="entry name" value="GLUCOSE-1-PHOSPHATE THYMIDYLYLTRANSFERASE 1"/>
    <property type="match status" value="1"/>
</dbReference>
<dbReference type="SUPFAM" id="SSF53448">
    <property type="entry name" value="Nucleotide-diphospho-sugar transferases"/>
    <property type="match status" value="1"/>
</dbReference>
<proteinExistence type="inferred from homology"/>